<sequence length="227" mass="24811">MGFPKLFKRRRTTSVVDNTAKTRPAVTKSLTVPLPDLRHITSMPQLVAPQNDLLIGVDDPFNGNPGAWNSRLNVSIPTDSKLLPPTPTSPQVTSAQTDTSDNMGDMWRGINDRSGNISKTEEIINKISDTTGAAANAESSTDGVVGFVKNVIANDTVKAVGDTILEGVPGIMSALKTLSEVHPFLKAAYLPFQLIYHQETQRRDNDHKRTTLFGKIKDVMLVLLEYI</sequence>
<reference evidence="2" key="1">
    <citation type="submission" date="2020-05" db="EMBL/GenBank/DDBJ databases">
        <title>Mycena genomes resolve the evolution of fungal bioluminescence.</title>
        <authorList>
            <person name="Tsai I.J."/>
        </authorList>
    </citation>
    <scope>NUCLEOTIDE SEQUENCE</scope>
    <source>
        <strain evidence="2">160909Yilan</strain>
    </source>
</reference>
<keyword evidence="3" id="KW-1185">Reference proteome</keyword>
<dbReference type="AlphaFoldDB" id="A0A8H6ZG66"/>
<feature type="region of interest" description="Disordered" evidence="1">
    <location>
        <begin position="1"/>
        <end position="20"/>
    </location>
</feature>
<organism evidence="2 3">
    <name type="scientific">Mycena sanguinolenta</name>
    <dbReference type="NCBI Taxonomy" id="230812"/>
    <lineage>
        <taxon>Eukaryota</taxon>
        <taxon>Fungi</taxon>
        <taxon>Dikarya</taxon>
        <taxon>Basidiomycota</taxon>
        <taxon>Agaricomycotina</taxon>
        <taxon>Agaricomycetes</taxon>
        <taxon>Agaricomycetidae</taxon>
        <taxon>Agaricales</taxon>
        <taxon>Marasmiineae</taxon>
        <taxon>Mycenaceae</taxon>
        <taxon>Mycena</taxon>
    </lineage>
</organism>
<dbReference type="Proteomes" id="UP000623467">
    <property type="component" value="Unassembled WGS sequence"/>
</dbReference>
<evidence type="ECO:0000313" key="3">
    <source>
        <dbReference type="Proteomes" id="UP000623467"/>
    </source>
</evidence>
<dbReference type="OrthoDB" id="3097626at2759"/>
<feature type="compositionally biased region" description="Polar residues" evidence="1">
    <location>
        <begin position="89"/>
        <end position="102"/>
    </location>
</feature>
<feature type="region of interest" description="Disordered" evidence="1">
    <location>
        <begin position="82"/>
        <end position="104"/>
    </location>
</feature>
<proteinExistence type="predicted"/>
<gene>
    <name evidence="2" type="ORF">MSAN_00457400</name>
</gene>
<name>A0A8H6ZG66_9AGAR</name>
<protein>
    <submittedName>
        <fullName evidence="2">Uncharacterized protein</fullName>
    </submittedName>
</protein>
<accession>A0A8H6ZG66</accession>
<evidence type="ECO:0000313" key="2">
    <source>
        <dbReference type="EMBL" id="KAF7375681.1"/>
    </source>
</evidence>
<evidence type="ECO:0000256" key="1">
    <source>
        <dbReference type="SAM" id="MobiDB-lite"/>
    </source>
</evidence>
<dbReference type="EMBL" id="JACAZH010000002">
    <property type="protein sequence ID" value="KAF7375681.1"/>
    <property type="molecule type" value="Genomic_DNA"/>
</dbReference>
<feature type="compositionally biased region" description="Basic residues" evidence="1">
    <location>
        <begin position="1"/>
        <end position="12"/>
    </location>
</feature>
<comment type="caution">
    <text evidence="2">The sequence shown here is derived from an EMBL/GenBank/DDBJ whole genome shotgun (WGS) entry which is preliminary data.</text>
</comment>